<feature type="compositionally biased region" description="Polar residues" evidence="1">
    <location>
        <begin position="98"/>
        <end position="110"/>
    </location>
</feature>
<feature type="compositionally biased region" description="Basic and acidic residues" evidence="1">
    <location>
        <begin position="83"/>
        <end position="97"/>
    </location>
</feature>
<evidence type="ECO:0000256" key="1">
    <source>
        <dbReference type="SAM" id="MobiDB-lite"/>
    </source>
</evidence>
<dbReference type="AlphaFoldDB" id="A0A9D4ENS0"/>
<organism evidence="2 3">
    <name type="scientific">Dreissena polymorpha</name>
    <name type="common">Zebra mussel</name>
    <name type="synonym">Mytilus polymorpha</name>
    <dbReference type="NCBI Taxonomy" id="45954"/>
    <lineage>
        <taxon>Eukaryota</taxon>
        <taxon>Metazoa</taxon>
        <taxon>Spiralia</taxon>
        <taxon>Lophotrochozoa</taxon>
        <taxon>Mollusca</taxon>
        <taxon>Bivalvia</taxon>
        <taxon>Autobranchia</taxon>
        <taxon>Heteroconchia</taxon>
        <taxon>Euheterodonta</taxon>
        <taxon>Imparidentia</taxon>
        <taxon>Neoheterodontei</taxon>
        <taxon>Myida</taxon>
        <taxon>Dreissenoidea</taxon>
        <taxon>Dreissenidae</taxon>
        <taxon>Dreissena</taxon>
    </lineage>
</organism>
<proteinExistence type="predicted"/>
<sequence>MQLPSHSTDKYYVGKTNGSDTVVQVSGGCQRNRQVMGLNGNRLGTPSMSFKEKFVMIDFIKSFAEQYKEVKLQLLDHCTSPNGKDEQTDGRADRRTETITSSPPNCFSAG</sequence>
<dbReference type="Proteomes" id="UP000828390">
    <property type="component" value="Unassembled WGS sequence"/>
</dbReference>
<reference evidence="2" key="1">
    <citation type="journal article" date="2019" name="bioRxiv">
        <title>The Genome of the Zebra Mussel, Dreissena polymorpha: A Resource for Invasive Species Research.</title>
        <authorList>
            <person name="McCartney M.A."/>
            <person name="Auch B."/>
            <person name="Kono T."/>
            <person name="Mallez S."/>
            <person name="Zhang Y."/>
            <person name="Obille A."/>
            <person name="Becker A."/>
            <person name="Abrahante J.E."/>
            <person name="Garbe J."/>
            <person name="Badalamenti J.P."/>
            <person name="Herman A."/>
            <person name="Mangelson H."/>
            <person name="Liachko I."/>
            <person name="Sullivan S."/>
            <person name="Sone E.D."/>
            <person name="Koren S."/>
            <person name="Silverstein K.A.T."/>
            <person name="Beckman K.B."/>
            <person name="Gohl D.M."/>
        </authorList>
    </citation>
    <scope>NUCLEOTIDE SEQUENCE</scope>
    <source>
        <strain evidence="2">Duluth1</strain>
        <tissue evidence="2">Whole animal</tissue>
    </source>
</reference>
<feature type="region of interest" description="Disordered" evidence="1">
    <location>
        <begin position="78"/>
        <end position="110"/>
    </location>
</feature>
<gene>
    <name evidence="2" type="ORF">DPMN_160919</name>
</gene>
<comment type="caution">
    <text evidence="2">The sequence shown here is derived from an EMBL/GenBank/DDBJ whole genome shotgun (WGS) entry which is preliminary data.</text>
</comment>
<name>A0A9D4ENS0_DREPO</name>
<evidence type="ECO:0000313" key="2">
    <source>
        <dbReference type="EMBL" id="KAH3782993.1"/>
    </source>
</evidence>
<keyword evidence="3" id="KW-1185">Reference proteome</keyword>
<protein>
    <submittedName>
        <fullName evidence="2">Uncharacterized protein</fullName>
    </submittedName>
</protein>
<dbReference type="EMBL" id="JAIWYP010000008">
    <property type="protein sequence ID" value="KAH3782993.1"/>
    <property type="molecule type" value="Genomic_DNA"/>
</dbReference>
<accession>A0A9D4ENS0</accession>
<evidence type="ECO:0000313" key="3">
    <source>
        <dbReference type="Proteomes" id="UP000828390"/>
    </source>
</evidence>
<reference evidence="2" key="2">
    <citation type="submission" date="2020-11" db="EMBL/GenBank/DDBJ databases">
        <authorList>
            <person name="McCartney M.A."/>
            <person name="Auch B."/>
            <person name="Kono T."/>
            <person name="Mallez S."/>
            <person name="Becker A."/>
            <person name="Gohl D.M."/>
            <person name="Silverstein K.A.T."/>
            <person name="Koren S."/>
            <person name="Bechman K.B."/>
            <person name="Herman A."/>
            <person name="Abrahante J.E."/>
            <person name="Garbe J."/>
        </authorList>
    </citation>
    <scope>NUCLEOTIDE SEQUENCE</scope>
    <source>
        <strain evidence="2">Duluth1</strain>
        <tissue evidence="2">Whole animal</tissue>
    </source>
</reference>